<protein>
    <submittedName>
        <fullName evidence="16">Glucagon like peptide 1 receptor</fullName>
    </submittedName>
</protein>
<dbReference type="AlphaFoldDB" id="G1PAK1"/>
<dbReference type="PRINTS" id="PR00249">
    <property type="entry name" value="GPCRSECRETIN"/>
</dbReference>
<evidence type="ECO:0000256" key="7">
    <source>
        <dbReference type="ARBA" id="ARBA00023040"/>
    </source>
</evidence>
<comment type="similarity">
    <text evidence="2">Belongs to the G-protein coupled receptor 2 family.</text>
</comment>
<dbReference type="InterPro" id="IPR003290">
    <property type="entry name" value="GPCR_2_GLP1/glucagon_rcpt"/>
</dbReference>
<keyword evidence="9" id="KW-1015">Disulfide bond</keyword>
<dbReference type="Pfam" id="PF02793">
    <property type="entry name" value="HRM"/>
    <property type="match status" value="1"/>
</dbReference>
<dbReference type="InParanoid" id="G1PAK1"/>
<dbReference type="GO" id="GO:0045777">
    <property type="term" value="P:positive regulation of blood pressure"/>
    <property type="evidence" value="ECO:0007669"/>
    <property type="project" value="TreeGrafter"/>
</dbReference>
<dbReference type="GO" id="GO:0007166">
    <property type="term" value="P:cell surface receptor signaling pathway"/>
    <property type="evidence" value="ECO:0007669"/>
    <property type="project" value="InterPro"/>
</dbReference>
<dbReference type="eggNOG" id="KOG4564">
    <property type="taxonomic scope" value="Eukaryota"/>
</dbReference>
<keyword evidence="4 13" id="KW-0812">Transmembrane</keyword>
<dbReference type="GO" id="GO:0007189">
    <property type="term" value="P:adenylate cyclase-activating G protein-coupled receptor signaling pathway"/>
    <property type="evidence" value="ECO:0007669"/>
    <property type="project" value="Ensembl"/>
</dbReference>
<feature type="transmembrane region" description="Helical" evidence="13">
    <location>
        <begin position="226"/>
        <end position="244"/>
    </location>
</feature>
<evidence type="ECO:0000256" key="1">
    <source>
        <dbReference type="ARBA" id="ARBA00004651"/>
    </source>
</evidence>
<dbReference type="Ensembl" id="ENSMLUT00000008010.2">
    <property type="protein sequence ID" value="ENSMLUP00000007316.2"/>
    <property type="gene ID" value="ENSMLUG00000008008.2"/>
</dbReference>
<dbReference type="InterPro" id="IPR003292">
    <property type="entry name" value="GPCR_2_GLP1_rcpt"/>
</dbReference>
<evidence type="ECO:0000256" key="2">
    <source>
        <dbReference type="ARBA" id="ARBA00005314"/>
    </source>
</evidence>
<dbReference type="OMA" id="CFVNNEK"/>
<dbReference type="Gene3D" id="4.10.1240.10">
    <property type="entry name" value="GPCR, family 2, extracellular hormone receptor domain"/>
    <property type="match status" value="1"/>
</dbReference>
<dbReference type="GO" id="GO:0044508">
    <property type="term" value="F:glucagon-like peptide 1 receptor activity"/>
    <property type="evidence" value="ECO:0007669"/>
    <property type="project" value="Ensembl"/>
</dbReference>
<feature type="transmembrane region" description="Helical" evidence="13">
    <location>
        <begin position="296"/>
        <end position="321"/>
    </location>
</feature>
<evidence type="ECO:0000313" key="16">
    <source>
        <dbReference type="Ensembl" id="ENSMLUP00000007316.2"/>
    </source>
</evidence>
<evidence type="ECO:0000256" key="6">
    <source>
        <dbReference type="ARBA" id="ARBA00022989"/>
    </source>
</evidence>
<dbReference type="Gene3D" id="1.20.1070.10">
    <property type="entry name" value="Rhodopsin 7-helix transmembrane proteins"/>
    <property type="match status" value="1"/>
</dbReference>
<dbReference type="EMBL" id="AAPE02049032">
    <property type="status" value="NOT_ANNOTATED_CDS"/>
    <property type="molecule type" value="Genomic_DNA"/>
</dbReference>
<dbReference type="InterPro" id="IPR017981">
    <property type="entry name" value="GPCR_2-like_7TM"/>
</dbReference>
<dbReference type="Pfam" id="PF00002">
    <property type="entry name" value="7tm_2"/>
    <property type="match status" value="1"/>
</dbReference>
<evidence type="ECO:0000256" key="3">
    <source>
        <dbReference type="ARBA" id="ARBA00022475"/>
    </source>
</evidence>
<evidence type="ECO:0000256" key="11">
    <source>
        <dbReference type="ARBA" id="ARBA00023180"/>
    </source>
</evidence>
<dbReference type="InterPro" id="IPR001879">
    <property type="entry name" value="GPCR_2_extracellular_dom"/>
</dbReference>
<evidence type="ECO:0000313" key="17">
    <source>
        <dbReference type="Proteomes" id="UP000001074"/>
    </source>
</evidence>
<evidence type="ECO:0000256" key="9">
    <source>
        <dbReference type="ARBA" id="ARBA00023157"/>
    </source>
</evidence>
<evidence type="ECO:0000256" key="4">
    <source>
        <dbReference type="ARBA" id="ARBA00022692"/>
    </source>
</evidence>
<dbReference type="InterPro" id="IPR036445">
    <property type="entry name" value="GPCR_2_extracell_dom_sf"/>
</dbReference>
<evidence type="ECO:0000259" key="14">
    <source>
        <dbReference type="PROSITE" id="PS50227"/>
    </source>
</evidence>
<keyword evidence="6 13" id="KW-1133">Transmembrane helix</keyword>
<feature type="transmembrane region" description="Helical" evidence="13">
    <location>
        <begin position="256"/>
        <end position="276"/>
    </location>
</feature>
<dbReference type="GO" id="GO:0007204">
    <property type="term" value="P:positive regulation of cytosolic calcium ion concentration"/>
    <property type="evidence" value="ECO:0007669"/>
    <property type="project" value="Ensembl"/>
</dbReference>
<dbReference type="SMR" id="G1PAK1"/>
<reference evidence="16 17" key="1">
    <citation type="journal article" date="2011" name="Nature">
        <title>A high-resolution map of human evolutionary constraint using 29 mammals.</title>
        <authorList>
            <person name="Lindblad-Toh K."/>
            <person name="Garber M."/>
            <person name="Zuk O."/>
            <person name="Lin M.F."/>
            <person name="Parker B.J."/>
            <person name="Washietl S."/>
            <person name="Kheradpour P."/>
            <person name="Ernst J."/>
            <person name="Jordan G."/>
            <person name="Mauceli E."/>
            <person name="Ward L.D."/>
            <person name="Lowe C.B."/>
            <person name="Holloway A.K."/>
            <person name="Clamp M."/>
            <person name="Gnerre S."/>
            <person name="Alfoldi J."/>
            <person name="Beal K."/>
            <person name="Chang J."/>
            <person name="Clawson H."/>
            <person name="Cuff J."/>
            <person name="Di Palma F."/>
            <person name="Fitzgerald S."/>
            <person name="Flicek P."/>
            <person name="Guttman M."/>
            <person name="Hubisz M.J."/>
            <person name="Jaffe D.B."/>
            <person name="Jungreis I."/>
            <person name="Kent W.J."/>
            <person name="Kostka D."/>
            <person name="Lara M."/>
            <person name="Martins A.L."/>
            <person name="Massingham T."/>
            <person name="Moltke I."/>
            <person name="Raney B.J."/>
            <person name="Rasmussen M.D."/>
            <person name="Robinson J."/>
            <person name="Stark A."/>
            <person name="Vilella A.J."/>
            <person name="Wen J."/>
            <person name="Xie X."/>
            <person name="Zody M.C."/>
            <person name="Baldwin J."/>
            <person name="Bloom T."/>
            <person name="Chin C.W."/>
            <person name="Heiman D."/>
            <person name="Nicol R."/>
            <person name="Nusbaum C."/>
            <person name="Young S."/>
            <person name="Wilkinson J."/>
            <person name="Worley K.C."/>
            <person name="Kovar C.L."/>
            <person name="Muzny D.M."/>
            <person name="Gibbs R.A."/>
            <person name="Cree A."/>
            <person name="Dihn H.H."/>
            <person name="Fowler G."/>
            <person name="Jhangiani S."/>
            <person name="Joshi V."/>
            <person name="Lee S."/>
            <person name="Lewis L.R."/>
            <person name="Nazareth L.V."/>
            <person name="Okwuonu G."/>
            <person name="Santibanez J."/>
            <person name="Warren W.C."/>
            <person name="Mardis E.R."/>
            <person name="Weinstock G.M."/>
            <person name="Wilson R.K."/>
            <person name="Delehaunty K."/>
            <person name="Dooling D."/>
            <person name="Fronik C."/>
            <person name="Fulton L."/>
            <person name="Fulton B."/>
            <person name="Graves T."/>
            <person name="Minx P."/>
            <person name="Sodergren E."/>
            <person name="Birney E."/>
            <person name="Margulies E.H."/>
            <person name="Herrero J."/>
            <person name="Green E.D."/>
            <person name="Haussler D."/>
            <person name="Siepel A."/>
            <person name="Goldman N."/>
            <person name="Pollard K.S."/>
            <person name="Pedersen J.S."/>
            <person name="Lander E.S."/>
            <person name="Kellis M."/>
        </authorList>
    </citation>
    <scope>NUCLEOTIDE SEQUENCE [LARGE SCALE GENOMIC DNA]</scope>
</reference>
<dbReference type="GeneTree" id="ENSGT00940000161009"/>
<gene>
    <name evidence="16" type="primary">GLP1R</name>
</gene>
<dbReference type="GO" id="GO:0005886">
    <property type="term" value="C:plasma membrane"/>
    <property type="evidence" value="ECO:0007669"/>
    <property type="project" value="UniProtKB-SubCell"/>
</dbReference>
<keyword evidence="12" id="KW-0807">Transducer</keyword>
<dbReference type="InterPro" id="IPR050332">
    <property type="entry name" value="GPCR_2"/>
</dbReference>
<evidence type="ECO:0000256" key="8">
    <source>
        <dbReference type="ARBA" id="ARBA00023136"/>
    </source>
</evidence>
<comment type="subcellular location">
    <subcellularLocation>
        <location evidence="1">Cell membrane</location>
        <topology evidence="1">Multi-pass membrane protein</topology>
    </subcellularLocation>
</comment>
<keyword evidence="8 13" id="KW-0472">Membrane</keyword>
<reference evidence="16" key="2">
    <citation type="submission" date="2025-08" db="UniProtKB">
        <authorList>
            <consortium name="Ensembl"/>
        </authorList>
    </citation>
    <scope>IDENTIFICATION</scope>
</reference>
<evidence type="ECO:0000256" key="12">
    <source>
        <dbReference type="ARBA" id="ARBA00023224"/>
    </source>
</evidence>
<dbReference type="PRINTS" id="PR01353">
    <property type="entry name" value="GLUCAGNFAMLY"/>
</dbReference>
<sequence>PSPQGATVSLSETVQKWREYRHQCQRFLREAPSPATDLFCNRTFDDYACWPDGPPGSFVNVSCPWYLPWANSDLLLGILPAFPCGEGNFLHEDNGTAPAVCLWKGAGERRASREVARGARGLPEKQNLSIGLLVSPFVLLQYRGALATIYSLKISVQPHLHCTRNYIHLNLFASFILRALSVFVKDAALKWMYSTAAQQHEWDGLLSYQEGPGERQLLLSGQHMKALLPFWWLWATVHLVGLPTSRSCSHPRLSPAPCRCAWSGVPLLFVIPWGIVKYLYEDEGCWTRNSNMNYWLIIRLPILFAIGVNFLIFVRVICIVVSKLKANLMCKTDIKCRLAKSTLTLIPLLGTHEVIFAFVMDEHARGTLRFIKLLTELSFTSFQGLMVAILYCFVNNEKVQLEFRKRWERWRLERLHMQRDSSMKPLQCPTSSLSSGATVGSSVYSATCQASCS</sequence>
<dbReference type="HOGENOM" id="CLU_002753_4_0_1"/>
<organism evidence="16 17">
    <name type="scientific">Myotis lucifugus</name>
    <name type="common">Little brown bat</name>
    <dbReference type="NCBI Taxonomy" id="59463"/>
    <lineage>
        <taxon>Eukaryota</taxon>
        <taxon>Metazoa</taxon>
        <taxon>Chordata</taxon>
        <taxon>Craniata</taxon>
        <taxon>Vertebrata</taxon>
        <taxon>Euteleostomi</taxon>
        <taxon>Mammalia</taxon>
        <taxon>Eutheria</taxon>
        <taxon>Laurasiatheria</taxon>
        <taxon>Chiroptera</taxon>
        <taxon>Yangochiroptera</taxon>
        <taxon>Vespertilionidae</taxon>
        <taxon>Myotis</taxon>
    </lineage>
</organism>
<dbReference type="PROSITE" id="PS50261">
    <property type="entry name" value="G_PROTEIN_RECEP_F2_4"/>
    <property type="match status" value="1"/>
</dbReference>
<name>G1PAK1_MYOLU</name>
<dbReference type="EMBL" id="AAPE02049028">
    <property type="status" value="NOT_ANNOTATED_CDS"/>
    <property type="molecule type" value="Genomic_DNA"/>
</dbReference>
<feature type="domain" description="G-protein coupled receptors family 2 profile 1" evidence="14">
    <location>
        <begin position="23"/>
        <end position="105"/>
    </location>
</feature>
<keyword evidence="17" id="KW-1185">Reference proteome</keyword>
<keyword evidence="5" id="KW-0732">Signal</keyword>
<evidence type="ECO:0000256" key="10">
    <source>
        <dbReference type="ARBA" id="ARBA00023170"/>
    </source>
</evidence>
<dbReference type="GO" id="GO:0004967">
    <property type="term" value="F:glucagon receptor activity"/>
    <property type="evidence" value="ECO:0007669"/>
    <property type="project" value="InterPro"/>
</dbReference>
<keyword evidence="10" id="KW-0675">Receptor</keyword>
<dbReference type="InterPro" id="IPR017983">
    <property type="entry name" value="GPCR_2_secretin-like_CS"/>
</dbReference>
<dbReference type="Proteomes" id="UP000001074">
    <property type="component" value="Unassembled WGS sequence"/>
</dbReference>
<accession>G1PAK1</accession>
<dbReference type="SUPFAM" id="SSF111418">
    <property type="entry name" value="Hormone receptor domain"/>
    <property type="match status" value="1"/>
</dbReference>
<dbReference type="PANTHER" id="PTHR45620:SF25">
    <property type="entry name" value="GLUCAGON-LIKE PEPTIDE 1 RECEPTOR"/>
    <property type="match status" value="1"/>
</dbReference>
<keyword evidence="3" id="KW-1003">Cell membrane</keyword>
<dbReference type="PANTHER" id="PTHR45620">
    <property type="entry name" value="PDF RECEPTOR-LIKE PROTEIN-RELATED"/>
    <property type="match status" value="1"/>
</dbReference>
<dbReference type="GO" id="GO:0017046">
    <property type="term" value="F:peptide hormone binding"/>
    <property type="evidence" value="ECO:0007669"/>
    <property type="project" value="TreeGrafter"/>
</dbReference>
<keyword evidence="11" id="KW-0325">Glycoprotein</keyword>
<dbReference type="EMBL" id="AAPE02049029">
    <property type="status" value="NOT_ANNOTATED_CDS"/>
    <property type="molecule type" value="Genomic_DNA"/>
</dbReference>
<proteinExistence type="inferred from homology"/>
<evidence type="ECO:0000256" key="13">
    <source>
        <dbReference type="SAM" id="Phobius"/>
    </source>
</evidence>
<feature type="transmembrane region" description="Helical" evidence="13">
    <location>
        <begin position="379"/>
        <end position="396"/>
    </location>
</feature>
<dbReference type="PROSITE" id="PS50227">
    <property type="entry name" value="G_PROTEIN_RECEP_F2_3"/>
    <property type="match status" value="1"/>
</dbReference>
<dbReference type="SMART" id="SM00008">
    <property type="entry name" value="HormR"/>
    <property type="match status" value="1"/>
</dbReference>
<feature type="domain" description="G-protein coupled receptors family 2 profile 2" evidence="15">
    <location>
        <begin position="124"/>
        <end position="395"/>
    </location>
</feature>
<evidence type="ECO:0000256" key="5">
    <source>
        <dbReference type="ARBA" id="ARBA00022729"/>
    </source>
</evidence>
<reference evidence="16" key="3">
    <citation type="submission" date="2025-09" db="UniProtKB">
        <authorList>
            <consortium name="Ensembl"/>
        </authorList>
    </citation>
    <scope>IDENTIFICATION</scope>
</reference>
<feature type="transmembrane region" description="Helical" evidence="13">
    <location>
        <begin position="342"/>
        <end position="359"/>
    </location>
</feature>
<dbReference type="EMBL" id="AAPE02049030">
    <property type="status" value="NOT_ANNOTATED_CDS"/>
    <property type="molecule type" value="Genomic_DNA"/>
</dbReference>
<keyword evidence="7" id="KW-0297">G-protein coupled receptor</keyword>
<dbReference type="PROSITE" id="PS00649">
    <property type="entry name" value="G_PROTEIN_RECEP_F2_1"/>
    <property type="match status" value="1"/>
</dbReference>
<evidence type="ECO:0000259" key="15">
    <source>
        <dbReference type="PROSITE" id="PS50261"/>
    </source>
</evidence>
<dbReference type="InterPro" id="IPR000832">
    <property type="entry name" value="GPCR_2_secretin-like"/>
</dbReference>
<dbReference type="STRING" id="59463.ENSMLUP00000007316"/>
<dbReference type="PRINTS" id="PR01355">
    <property type="entry name" value="GLUCAGNLIKER"/>
</dbReference>
<dbReference type="EMBL" id="AAPE02049031">
    <property type="status" value="NOT_ANNOTATED_CDS"/>
    <property type="molecule type" value="Genomic_DNA"/>
</dbReference>